<evidence type="ECO:0000313" key="2">
    <source>
        <dbReference type="Proteomes" id="UP001139068"/>
    </source>
</evidence>
<gene>
    <name evidence="1" type="ORF">K9U37_10500</name>
</gene>
<proteinExistence type="predicted"/>
<comment type="caution">
    <text evidence="1">The sequence shown here is derived from an EMBL/GenBank/DDBJ whole genome shotgun (WGS) entry which is preliminary data.</text>
</comment>
<organism evidence="1 2">
    <name type="scientific">Candidatus Mycolicibacterium alkanivorans</name>
    <dbReference type="NCBI Taxonomy" id="2954114"/>
    <lineage>
        <taxon>Bacteria</taxon>
        <taxon>Bacillati</taxon>
        <taxon>Actinomycetota</taxon>
        <taxon>Actinomycetes</taxon>
        <taxon>Mycobacteriales</taxon>
        <taxon>Mycobacteriaceae</taxon>
        <taxon>Mycolicibacterium</taxon>
    </lineage>
</organism>
<keyword evidence="2" id="KW-1185">Reference proteome</keyword>
<sequence length="153" mass="16116">MTDITATAYRRAAVIIKHHLAGDTQGVNAVLQEINDDTRPGPLLGALLGSLDAVTTQLVTEAGKAAFIELVAHLAGHIPDTPTVRAARFLHAYHERQPARLDTIAGETDDATPLIAGMLTVYTSLVPALTTDVAGAIIDTAIRAFINLEEGAE</sequence>
<evidence type="ECO:0008006" key="3">
    <source>
        <dbReference type="Google" id="ProtNLM"/>
    </source>
</evidence>
<evidence type="ECO:0000313" key="1">
    <source>
        <dbReference type="EMBL" id="MCI4675290.1"/>
    </source>
</evidence>
<reference evidence="1" key="1">
    <citation type="journal article" date="2022" name="ISME J.">
        <title>Identification of active gaseous-alkane degraders at natural gas seeps.</title>
        <authorList>
            <person name="Farhan Ul Haque M."/>
            <person name="Hernandez M."/>
            <person name="Crombie A.T."/>
            <person name="Murrell J.C."/>
        </authorList>
    </citation>
    <scope>NUCLEOTIDE SEQUENCE</scope>
    <source>
        <strain evidence="1">ANDR5</strain>
    </source>
</reference>
<dbReference type="EMBL" id="JAIVFL010000001">
    <property type="protein sequence ID" value="MCI4675290.1"/>
    <property type="molecule type" value="Genomic_DNA"/>
</dbReference>
<dbReference type="Proteomes" id="UP001139068">
    <property type="component" value="Unassembled WGS sequence"/>
</dbReference>
<name>A0ABS9YVP4_9MYCO</name>
<accession>A0ABS9YVP4</accession>
<protein>
    <recommendedName>
        <fullName evidence="3">TetR family transcriptional regulator</fullName>
    </recommendedName>
</protein>
<dbReference type="RefSeq" id="WP_243071630.1">
    <property type="nucleotide sequence ID" value="NZ_JAIVFL010000001.1"/>
</dbReference>